<organism evidence="1 2">
    <name type="scientific">Candidatus Methylumidiphilus alinenensis</name>
    <dbReference type="NCBI Taxonomy" id="2202197"/>
    <lineage>
        <taxon>Bacteria</taxon>
        <taxon>Pseudomonadati</taxon>
        <taxon>Pseudomonadota</taxon>
        <taxon>Gammaproteobacteria</taxon>
        <taxon>Methylococcales</taxon>
        <taxon>Candidatus Methylumidiphilus</taxon>
    </lineage>
</organism>
<dbReference type="EMBL" id="QJPH01000235">
    <property type="protein sequence ID" value="PZN82097.1"/>
    <property type="molecule type" value="Genomic_DNA"/>
</dbReference>
<protein>
    <submittedName>
        <fullName evidence="1">Uncharacterized protein</fullName>
    </submittedName>
</protein>
<sequence length="166" mass="18530">MNDIWAEDIGITTVKTPVAILKEQASLLGRKTQNLVVGEVISSSQDAIEEPKITQRFNIKAPALGNYRYNLFSISHGIDIYPLTIYLENSIVSELATTNLILGSHNPRLIRSEEEFLGILNRILKSKRTKQVVHALLAQCLESGEGEQMTDIYNESKIDDDCVVQS</sequence>
<evidence type="ECO:0000313" key="1">
    <source>
        <dbReference type="EMBL" id="PZN82097.1"/>
    </source>
</evidence>
<name>A0A2W4THP4_9GAMM</name>
<accession>A0A2W4THP4</accession>
<reference evidence="1 2" key="1">
    <citation type="journal article" date="2018" name="Aquat. Microb. Ecol.">
        <title>Gammaproteobacterial methanotrophs dominate.</title>
        <authorList>
            <person name="Rissanen A.J."/>
            <person name="Saarenheimo J."/>
            <person name="Tiirola M."/>
            <person name="Peura S."/>
            <person name="Aalto S.L."/>
            <person name="Karvinen A."/>
            <person name="Nykanen H."/>
        </authorList>
    </citation>
    <scope>NUCLEOTIDE SEQUENCE [LARGE SCALE GENOMIC DNA]</scope>
    <source>
        <strain evidence="1">AMbin10</strain>
    </source>
</reference>
<evidence type="ECO:0000313" key="2">
    <source>
        <dbReference type="Proteomes" id="UP000249396"/>
    </source>
</evidence>
<proteinExistence type="predicted"/>
<comment type="caution">
    <text evidence="1">The sequence shown here is derived from an EMBL/GenBank/DDBJ whole genome shotgun (WGS) entry which is preliminary data.</text>
</comment>
<dbReference type="AlphaFoldDB" id="A0A2W4THP4"/>
<dbReference type="Proteomes" id="UP000249396">
    <property type="component" value="Unassembled WGS sequence"/>
</dbReference>
<gene>
    <name evidence="1" type="ORF">DM484_07035</name>
</gene>